<protein>
    <recommendedName>
        <fullName evidence="1">DUF7336 domain-containing protein</fullName>
    </recommendedName>
</protein>
<reference evidence="2 3" key="1">
    <citation type="submission" date="2021-12" db="EMBL/GenBank/DDBJ databases">
        <title>Discovery of the Pendulisporaceae a myxobacterial family with distinct sporulation behavior and unique specialized metabolism.</title>
        <authorList>
            <person name="Garcia R."/>
            <person name="Popoff A."/>
            <person name="Bader C.D."/>
            <person name="Loehr J."/>
            <person name="Walesch S."/>
            <person name="Walt C."/>
            <person name="Boldt J."/>
            <person name="Bunk B."/>
            <person name="Haeckl F.J.F.P.J."/>
            <person name="Gunesch A.P."/>
            <person name="Birkelbach J."/>
            <person name="Nuebel U."/>
            <person name="Pietschmann T."/>
            <person name="Bach T."/>
            <person name="Mueller R."/>
        </authorList>
    </citation>
    <scope>NUCLEOTIDE SEQUENCE [LARGE SCALE GENOMIC DNA]</scope>
    <source>
        <strain evidence="2 3">MSr12523</strain>
    </source>
</reference>
<dbReference type="RefSeq" id="WP_394845431.1">
    <property type="nucleotide sequence ID" value="NZ_CP089982.1"/>
</dbReference>
<dbReference type="Pfam" id="PF24024">
    <property type="entry name" value="DUF7336"/>
    <property type="match status" value="1"/>
</dbReference>
<gene>
    <name evidence="2" type="ORF">LZC95_51420</name>
</gene>
<evidence type="ECO:0000259" key="1">
    <source>
        <dbReference type="Pfam" id="PF24024"/>
    </source>
</evidence>
<proteinExistence type="predicted"/>
<evidence type="ECO:0000313" key="2">
    <source>
        <dbReference type="EMBL" id="WXA94821.1"/>
    </source>
</evidence>
<accession>A0ABZ2KEN3</accession>
<evidence type="ECO:0000313" key="3">
    <source>
        <dbReference type="Proteomes" id="UP001379533"/>
    </source>
</evidence>
<name>A0ABZ2KEN3_9BACT</name>
<organism evidence="2 3">
    <name type="scientific">Pendulispora brunnea</name>
    <dbReference type="NCBI Taxonomy" id="2905690"/>
    <lineage>
        <taxon>Bacteria</taxon>
        <taxon>Pseudomonadati</taxon>
        <taxon>Myxococcota</taxon>
        <taxon>Myxococcia</taxon>
        <taxon>Myxococcales</taxon>
        <taxon>Sorangiineae</taxon>
        <taxon>Pendulisporaceae</taxon>
        <taxon>Pendulispora</taxon>
    </lineage>
</organism>
<dbReference type="Proteomes" id="UP001379533">
    <property type="component" value="Chromosome"/>
</dbReference>
<feature type="domain" description="DUF7336" evidence="1">
    <location>
        <begin position="4"/>
        <end position="67"/>
    </location>
</feature>
<sequence length="73" mass="8748">MDAVFVVQHAYERDESEEIKFIGVYSTRVKAEAAVLRLKEQPGFREHPDDFHIERYEIDRDHWEEGFVTERHG</sequence>
<keyword evidence="3" id="KW-1185">Reference proteome</keyword>
<dbReference type="InterPro" id="IPR055760">
    <property type="entry name" value="DUF7336"/>
</dbReference>
<dbReference type="EMBL" id="CP089982">
    <property type="protein sequence ID" value="WXA94821.1"/>
    <property type="molecule type" value="Genomic_DNA"/>
</dbReference>